<dbReference type="AlphaFoldDB" id="A0A2Z3GTX2"/>
<sequence>MGPGAAALRTGQPAALLCMVRSEDSSPNCQGFKMAVTATADSIGGGIMERKWVGLARQRLLAGDAAPLLRPQVHRLGPQPAARA</sequence>
<evidence type="ECO:0000313" key="2">
    <source>
        <dbReference type="EMBL" id="AWM34876.1"/>
    </source>
</evidence>
<name>A0A2Z3GTX2_9BACT</name>
<protein>
    <recommendedName>
        <fullName evidence="1">XdhC- CoxI domain-containing protein</fullName>
    </recommendedName>
</protein>
<dbReference type="Pfam" id="PF02625">
    <property type="entry name" value="XdhC_CoxI"/>
    <property type="match status" value="1"/>
</dbReference>
<proteinExistence type="predicted"/>
<organism evidence="2 3">
    <name type="scientific">Hymenobacter nivis</name>
    <dbReference type="NCBI Taxonomy" id="1850093"/>
    <lineage>
        <taxon>Bacteria</taxon>
        <taxon>Pseudomonadati</taxon>
        <taxon>Bacteroidota</taxon>
        <taxon>Cytophagia</taxon>
        <taxon>Cytophagales</taxon>
        <taxon>Hymenobacteraceae</taxon>
        <taxon>Hymenobacter</taxon>
    </lineage>
</organism>
<accession>A0A2Z3GTX2</accession>
<feature type="domain" description="XdhC- CoxI" evidence="1">
    <location>
        <begin position="8"/>
        <end position="68"/>
    </location>
</feature>
<dbReference type="OrthoDB" id="9773039at2"/>
<keyword evidence="3" id="KW-1185">Reference proteome</keyword>
<dbReference type="Proteomes" id="UP000245999">
    <property type="component" value="Chromosome"/>
</dbReference>
<evidence type="ECO:0000313" key="3">
    <source>
        <dbReference type="Proteomes" id="UP000245999"/>
    </source>
</evidence>
<gene>
    <name evidence="2" type="ORF">DDQ68_20095</name>
</gene>
<reference evidence="3" key="1">
    <citation type="submission" date="2018-04" db="EMBL/GenBank/DDBJ databases">
        <title>Complete genome of Antarctic heterotrophic bacterium Hymenobacter nivis.</title>
        <authorList>
            <person name="Terashima M."/>
        </authorList>
    </citation>
    <scope>NUCLEOTIDE SEQUENCE [LARGE SCALE GENOMIC DNA]</scope>
    <source>
        <strain evidence="3">NBRC 111535</strain>
    </source>
</reference>
<dbReference type="InterPro" id="IPR003777">
    <property type="entry name" value="XdhC_CoxI"/>
</dbReference>
<evidence type="ECO:0000259" key="1">
    <source>
        <dbReference type="Pfam" id="PF02625"/>
    </source>
</evidence>
<dbReference type="EMBL" id="CP029145">
    <property type="protein sequence ID" value="AWM34876.1"/>
    <property type="molecule type" value="Genomic_DNA"/>
</dbReference>
<dbReference type="RefSeq" id="WP_109657898.1">
    <property type="nucleotide sequence ID" value="NZ_CP029145.1"/>
</dbReference>
<dbReference type="KEGG" id="hnv:DDQ68_20095"/>